<dbReference type="GO" id="GO:0009229">
    <property type="term" value="P:thiamine diphosphate biosynthetic process"/>
    <property type="evidence" value="ECO:0007669"/>
    <property type="project" value="InterPro"/>
</dbReference>
<dbReference type="Proteomes" id="UP000234545">
    <property type="component" value="Unassembled WGS sequence"/>
</dbReference>
<dbReference type="GO" id="GO:0005524">
    <property type="term" value="F:ATP binding"/>
    <property type="evidence" value="ECO:0007669"/>
    <property type="project" value="UniProtKB-KW"/>
</dbReference>
<keyword evidence="5" id="KW-1133">Transmembrane helix</keyword>
<dbReference type="GO" id="GO:0004788">
    <property type="term" value="F:thiamine diphosphokinase activity"/>
    <property type="evidence" value="ECO:0007669"/>
    <property type="project" value="InterPro"/>
</dbReference>
<accession>A0A2I1I556</accession>
<keyword evidence="4" id="KW-0067">ATP-binding</keyword>
<evidence type="ECO:0000256" key="2">
    <source>
        <dbReference type="ARBA" id="ARBA00022741"/>
    </source>
</evidence>
<gene>
    <name evidence="6" type="ORF">CYJ25_05730</name>
</gene>
<dbReference type="OrthoDB" id="5169996at2"/>
<evidence type="ECO:0000256" key="3">
    <source>
        <dbReference type="ARBA" id="ARBA00022777"/>
    </source>
</evidence>
<evidence type="ECO:0000313" key="6">
    <source>
        <dbReference type="EMBL" id="PKY66250.1"/>
    </source>
</evidence>
<feature type="transmembrane region" description="Helical" evidence="5">
    <location>
        <begin position="340"/>
        <end position="362"/>
    </location>
</feature>
<dbReference type="RefSeq" id="WP_101628228.1">
    <property type="nucleotide sequence ID" value="NZ_PKKJ01000005.1"/>
</dbReference>
<keyword evidence="1" id="KW-0808">Transferase</keyword>
<keyword evidence="5" id="KW-0472">Membrane</keyword>
<dbReference type="AlphaFoldDB" id="A0A2I1I556"/>
<dbReference type="EMBL" id="PKKJ01000005">
    <property type="protein sequence ID" value="PKY66250.1"/>
    <property type="molecule type" value="Genomic_DNA"/>
</dbReference>
<evidence type="ECO:0000256" key="4">
    <source>
        <dbReference type="ARBA" id="ARBA00022840"/>
    </source>
</evidence>
<keyword evidence="3 6" id="KW-0418">Kinase</keyword>
<proteinExistence type="predicted"/>
<dbReference type="InterPro" id="IPR047795">
    <property type="entry name" value="Put_SteA-like"/>
</dbReference>
<dbReference type="NCBIfam" id="NF040608">
    <property type="entry name" value="division_SteA"/>
    <property type="match status" value="1"/>
</dbReference>
<dbReference type="Gene3D" id="3.40.50.10240">
    <property type="entry name" value="Thiamin pyrophosphokinase, catalytic domain"/>
    <property type="match status" value="1"/>
</dbReference>
<evidence type="ECO:0000313" key="7">
    <source>
        <dbReference type="Proteomes" id="UP000234545"/>
    </source>
</evidence>
<keyword evidence="5" id="KW-0812">Transmembrane</keyword>
<name>A0A2I1I556_9ACTO</name>
<keyword evidence="2" id="KW-0547">Nucleotide-binding</keyword>
<reference evidence="6 7" key="1">
    <citation type="submission" date="2017-12" db="EMBL/GenBank/DDBJ databases">
        <title>Phylogenetic diversity of female urinary microbiome.</title>
        <authorList>
            <person name="Thomas-White K."/>
            <person name="Wolfe A.J."/>
        </authorList>
    </citation>
    <scope>NUCLEOTIDE SEQUENCE [LARGE SCALE GENOMIC DNA]</scope>
    <source>
        <strain evidence="6 7">UMB0250</strain>
    </source>
</reference>
<dbReference type="SUPFAM" id="SSF63999">
    <property type="entry name" value="Thiamin pyrophosphokinase, catalytic domain"/>
    <property type="match status" value="1"/>
</dbReference>
<protein>
    <submittedName>
        <fullName evidence="6">Thiamine pyrophosphokinase</fullName>
    </submittedName>
</protein>
<evidence type="ECO:0000256" key="1">
    <source>
        <dbReference type="ARBA" id="ARBA00022679"/>
    </source>
</evidence>
<organism evidence="6 7">
    <name type="scientific">Schaalia turicensis</name>
    <dbReference type="NCBI Taxonomy" id="131111"/>
    <lineage>
        <taxon>Bacteria</taxon>
        <taxon>Bacillati</taxon>
        <taxon>Actinomycetota</taxon>
        <taxon>Actinomycetes</taxon>
        <taxon>Actinomycetales</taxon>
        <taxon>Actinomycetaceae</taxon>
        <taxon>Schaalia</taxon>
    </lineage>
</organism>
<dbReference type="GO" id="GO:0016301">
    <property type="term" value="F:kinase activity"/>
    <property type="evidence" value="ECO:0007669"/>
    <property type="project" value="UniProtKB-KW"/>
</dbReference>
<evidence type="ECO:0000256" key="5">
    <source>
        <dbReference type="SAM" id="Phobius"/>
    </source>
</evidence>
<comment type="caution">
    <text evidence="6">The sequence shown here is derived from an EMBL/GenBank/DDBJ whole genome shotgun (WGS) entry which is preliminary data.</text>
</comment>
<sequence>MSSEKIQSASGATQITGIARVDSRVRNITARMEPGDIAVIDQVDLDRQSAHALVSREPKAVLNAAPSSSGRQQVRGPRVLLEAGIIVIDDLGPDVMSLHEGDTITIDGGRVLRDDEVVSTGRLLSLRDLENDEVESRQLISTQIGSFAASIEEFLDRDGGVLRGVGVPTFKKDLEGKPVVVVLDDSQTKQQLKNLKRWIGDASPIIIGVDGGSDLARSAGFKPQIVVGDMDQIGDKVLRGAGRRILRRGHDGIAQGSERLNRMGLHADVVEMSGSSEDVALLVAKHSGASSIVLVGGHHDLDDFVDRGRSAMSPSFFTRLVAGDELVQARAVAATHRPRLSGFWIVLLALVMIGGIGVALWATPWGNDLFSSIISFASPSTPMSPDSLTNLN</sequence>
<dbReference type="InterPro" id="IPR036759">
    <property type="entry name" value="TPK_catalytic_sf"/>
</dbReference>